<dbReference type="PANTHER" id="PTHR34218">
    <property type="entry name" value="PEPTIDASE S45 PENICILLIN AMIDASE"/>
    <property type="match status" value="1"/>
</dbReference>
<dbReference type="InterPro" id="IPR023343">
    <property type="entry name" value="Penicillin_amidase_dom1"/>
</dbReference>
<dbReference type="Pfam" id="PF01804">
    <property type="entry name" value="Penicil_amidase"/>
    <property type="match status" value="1"/>
</dbReference>
<name>A0ABX7B122_9PROT</name>
<dbReference type="SUPFAM" id="SSF56235">
    <property type="entry name" value="N-terminal nucleophile aminohydrolases (Ntn hydrolases)"/>
    <property type="match status" value="1"/>
</dbReference>
<dbReference type="InterPro" id="IPR002692">
    <property type="entry name" value="S45"/>
</dbReference>
<comment type="similarity">
    <text evidence="1">Belongs to the peptidase S45 family.</text>
</comment>
<keyword evidence="2" id="KW-0378">Hydrolase</keyword>
<dbReference type="PANTHER" id="PTHR34218:SF4">
    <property type="entry name" value="ACYL-HOMOSERINE LACTONE ACYLASE QUIP"/>
    <property type="match status" value="1"/>
</dbReference>
<evidence type="ECO:0000256" key="3">
    <source>
        <dbReference type="ARBA" id="ARBA00023145"/>
    </source>
</evidence>
<dbReference type="Gene3D" id="1.10.1400.10">
    <property type="match status" value="1"/>
</dbReference>
<proteinExistence type="inferred from homology"/>
<keyword evidence="3" id="KW-0865">Zymogen</keyword>
<accession>A0ABX7B122</accession>
<dbReference type="CDD" id="cd03747">
    <property type="entry name" value="Ntn_PGA_like"/>
    <property type="match status" value="1"/>
</dbReference>
<reference evidence="4" key="1">
    <citation type="submission" date="2021-02" db="EMBL/GenBank/DDBJ databases">
        <title>Skermanella TT6 skin isolate.</title>
        <authorList>
            <person name="Lee K."/>
            <person name="Ganzorig M."/>
        </authorList>
    </citation>
    <scope>NUCLEOTIDE SEQUENCE</scope>
    <source>
        <strain evidence="4">TT6</strain>
    </source>
</reference>
<evidence type="ECO:0000313" key="5">
    <source>
        <dbReference type="Proteomes" id="UP000595197"/>
    </source>
</evidence>
<dbReference type="InterPro" id="IPR029055">
    <property type="entry name" value="Ntn_hydrolases_N"/>
</dbReference>
<evidence type="ECO:0000256" key="1">
    <source>
        <dbReference type="ARBA" id="ARBA00006586"/>
    </source>
</evidence>
<dbReference type="Proteomes" id="UP000595197">
    <property type="component" value="Chromosome"/>
</dbReference>
<sequence length="793" mass="87356">MRRLRRTILAILAIAAAVPLLGVPAAWLWLRSGLPDLEGTVSLPGLVAKVEIARDANAVPHIFAQTQEDAYFALGYVHAQDRLWQMDLNRRIGAGRLSELIGAGGLRYDKLMRTLGFYRDAEASVRALAPEVRMALEAYAAGVNAWLANRSGPLPIEFQVLRYEPEPWRPADSIVWGKLMALQLSGNYTEELLRARMMQRLPPDRIRDLFPDYPASAPVTLTAGLPDLDLDRLAAALPPPLGPATASNEWVVAGDRTGTGLPVLANDPHLQLGAPILWYLARIEAPGFSVTGATVPGVPFHLLGRNDRISWGFTTTGGDVQDLFVERLDPADPSRYLTPDGPEPFARRDETIRVKDAPDETLTVRTTRHGPVLSDIDPDALGAAPEGHVVALAFTGLSDRDTTPEALYRLARAPDWEGFKAALRHFQAPLQNIVYADIQGNIGFYTPGLVPIRRKGDGSLPVPGWTGEYGWTGAVPFDQMPQSFNPPAGRIVNANNRIVGPDYPHFLTNRWDDWYRAARIEQVLGSGRRHDVDAAEDLLMDNVSVAALELLPEMLRIDPSSSQARTALDLLRAWDGTLTRDRPEPLIFEWWLRDLHRALYADELGDLFADVWSSSPRLVIHMLRTARRWCDDVTTPDRTESCPDVLAASLDRTLAELAERHGDDPAAWRWGLEHRAPLGHQVLSRVPVLKDLFDIGIETDGGNQTVNRGGSAIRNAETPFAHIHGAGYRAVYDMSDPQNSRYMIATGQSGNPLSPHYGDLVERWRDGEHFTIGGSLDAVAADGLGRLTLVPPP</sequence>
<dbReference type="PIRSF" id="PIRSF001227">
    <property type="entry name" value="Pen_acylase"/>
    <property type="match status" value="1"/>
</dbReference>
<dbReference type="InterPro" id="IPR043146">
    <property type="entry name" value="Penicillin_amidase_N_B-knob"/>
</dbReference>
<dbReference type="Gene3D" id="1.10.439.10">
    <property type="entry name" value="Penicillin Amidohydrolase, domain 1"/>
    <property type="match status" value="1"/>
</dbReference>
<gene>
    <name evidence="4" type="ORF">IGS68_17495</name>
</gene>
<dbReference type="Gene3D" id="2.30.120.10">
    <property type="match status" value="1"/>
</dbReference>
<keyword evidence="5" id="KW-1185">Reference proteome</keyword>
<evidence type="ECO:0000313" key="4">
    <source>
        <dbReference type="EMBL" id="QQP87866.1"/>
    </source>
</evidence>
<protein>
    <submittedName>
        <fullName evidence="4">Penicillin acylase family protein</fullName>
    </submittedName>
</protein>
<organism evidence="4 5">
    <name type="scientific">Skermanella cutis</name>
    <dbReference type="NCBI Taxonomy" id="2775420"/>
    <lineage>
        <taxon>Bacteria</taxon>
        <taxon>Pseudomonadati</taxon>
        <taxon>Pseudomonadota</taxon>
        <taxon>Alphaproteobacteria</taxon>
        <taxon>Rhodospirillales</taxon>
        <taxon>Azospirillaceae</taxon>
        <taxon>Skermanella</taxon>
    </lineage>
</organism>
<dbReference type="InterPro" id="IPR043147">
    <property type="entry name" value="Penicillin_amidase_A-knob"/>
</dbReference>
<evidence type="ECO:0000256" key="2">
    <source>
        <dbReference type="ARBA" id="ARBA00022801"/>
    </source>
</evidence>
<dbReference type="EMBL" id="CP067420">
    <property type="protein sequence ID" value="QQP87866.1"/>
    <property type="molecule type" value="Genomic_DNA"/>
</dbReference>
<dbReference type="InterPro" id="IPR014395">
    <property type="entry name" value="Pen/GL7ACA/AHL_acylase"/>
</dbReference>
<dbReference type="Gene3D" id="3.60.20.10">
    <property type="entry name" value="Glutamine Phosphoribosylpyrophosphate, subunit 1, domain 1"/>
    <property type="match status" value="1"/>
</dbReference>
<dbReference type="RefSeq" id="WP_201071943.1">
    <property type="nucleotide sequence ID" value="NZ_CP067420.1"/>
</dbReference>